<dbReference type="GO" id="GO:0003676">
    <property type="term" value="F:nucleic acid binding"/>
    <property type="evidence" value="ECO:0007669"/>
    <property type="project" value="InterPro"/>
</dbReference>
<dbReference type="GO" id="GO:0016787">
    <property type="term" value="F:hydrolase activity"/>
    <property type="evidence" value="ECO:0007669"/>
    <property type="project" value="UniProtKB-KW"/>
</dbReference>
<dbReference type="KEGG" id="cei:CEPID_05690"/>
<dbReference type="SMART" id="SM00490">
    <property type="entry name" value="HELICc"/>
    <property type="match status" value="1"/>
</dbReference>
<dbReference type="InterPro" id="IPR014001">
    <property type="entry name" value="Helicase_ATP-bd"/>
</dbReference>
<dbReference type="AlphaFoldDB" id="A0A0G3GTX4"/>
<dbReference type="InterPro" id="IPR027417">
    <property type="entry name" value="P-loop_NTPase"/>
</dbReference>
<evidence type="ECO:0000259" key="6">
    <source>
        <dbReference type="PROSITE" id="PS51194"/>
    </source>
</evidence>
<evidence type="ECO:0000256" key="4">
    <source>
        <dbReference type="ARBA" id="ARBA00022840"/>
    </source>
</evidence>
<dbReference type="Proteomes" id="UP000035368">
    <property type="component" value="Chromosome"/>
</dbReference>
<keyword evidence="3 7" id="KW-0347">Helicase</keyword>
<dbReference type="InterPro" id="IPR050474">
    <property type="entry name" value="Hel308_SKI2-like"/>
</dbReference>
<evidence type="ECO:0000256" key="1">
    <source>
        <dbReference type="ARBA" id="ARBA00022741"/>
    </source>
</evidence>
<dbReference type="SUPFAM" id="SSF52540">
    <property type="entry name" value="P-loop containing nucleoside triphosphate hydrolases"/>
    <property type="match status" value="2"/>
</dbReference>
<name>A0A0G3GTX4_9CORY</name>
<dbReference type="Gene3D" id="3.40.50.300">
    <property type="entry name" value="P-loop containing nucleotide triphosphate hydrolases"/>
    <property type="match status" value="2"/>
</dbReference>
<dbReference type="EMBL" id="CP011541">
    <property type="protein sequence ID" value="AKK03003.1"/>
    <property type="molecule type" value="Genomic_DNA"/>
</dbReference>
<dbReference type="InterPro" id="IPR011545">
    <property type="entry name" value="DEAD/DEAH_box_helicase_dom"/>
</dbReference>
<keyword evidence="2" id="KW-0378">Hydrolase</keyword>
<evidence type="ECO:0000256" key="2">
    <source>
        <dbReference type="ARBA" id="ARBA00022801"/>
    </source>
</evidence>
<accession>A0A0G3GTX4</accession>
<dbReference type="OrthoDB" id="9815222at2"/>
<organism evidence="7 8">
    <name type="scientific">Corynebacterium epidermidicanis</name>
    <dbReference type="NCBI Taxonomy" id="1050174"/>
    <lineage>
        <taxon>Bacteria</taxon>
        <taxon>Bacillati</taxon>
        <taxon>Actinomycetota</taxon>
        <taxon>Actinomycetes</taxon>
        <taxon>Mycobacteriales</taxon>
        <taxon>Corynebacteriaceae</taxon>
        <taxon>Corynebacterium</taxon>
    </lineage>
</organism>
<dbReference type="InterPro" id="IPR001650">
    <property type="entry name" value="Helicase_C-like"/>
</dbReference>
<keyword evidence="4" id="KW-0067">ATP-binding</keyword>
<keyword evidence="8" id="KW-1185">Reference proteome</keyword>
<dbReference type="PANTHER" id="PTHR47961">
    <property type="entry name" value="DNA POLYMERASE THETA, PUTATIVE (AFU_ORTHOLOGUE AFUA_1G05260)-RELATED"/>
    <property type="match status" value="1"/>
</dbReference>
<protein>
    <submittedName>
        <fullName evidence="7">Helicase family protein</fullName>
    </submittedName>
</protein>
<evidence type="ECO:0000313" key="7">
    <source>
        <dbReference type="EMBL" id="AKK03003.1"/>
    </source>
</evidence>
<feature type="domain" description="Helicase ATP-binding" evidence="5">
    <location>
        <begin position="152"/>
        <end position="321"/>
    </location>
</feature>
<evidence type="ECO:0000259" key="5">
    <source>
        <dbReference type="PROSITE" id="PS51192"/>
    </source>
</evidence>
<dbReference type="STRING" id="1050174.CEPID_05690"/>
<dbReference type="PATRIC" id="fig|1050174.4.peg.1151"/>
<sequence>MTQNKTGTLGDEIFANIENNEYLIALYEQLLEHYGHNTLGKESLRLGDKQLDDVLRFADLLSKSTHPERREYHQVWAQEIAVLCMELYCDNPISSPYLTSIFQAVGNYQALGRLENQALPDLFEQAFNEFQSDYLTVPGEEDKKFFAPQKRAFDAFKNDAFSFSAPTSLGKSFLMRTFIKDRMLKGGKENFAILVPTKALINEMRSRFINELGEELEAKNYRVVASGGDIVLEGEHNFIFVLTPERMLYLLINKPDTHLDYLFVDEAHKLSGKSKRAPFYYQVTTMLLQRPEPPRFIFASPNIPNPGAFLSLLQSAPESSDAMRTRFSPVSQFKFFVDLQTQTVSGYNHRTKQTQHLSTLNGISSVEDYLLHLRQLSLEKKREQTIVYHGSKQKAVENARHFASLLPKIHDDDLQTLAADIRREVHDSYFLAELIEKGVAYHVGHLPASVRLRVEELFREGKIHTIFCTSTLLEGVNLPADNLVVTSHKNGRSNLNEIDFNNLIGRVGRIEFNLFGNIYFVMGEGFSAKSTVEKLLKTDVPNQQLAVSEASLPNKIKEAIVCALKEGRMPEPTDLGKGEQAEMARTFSIILLRDLTAGRESLVTRSFQELLTPDTRARILEKFRDSYQSQQDDDINVSVDQHESLEAAVKAGLRFPHIDRDTGRPNYDDTLGFLQRLARIFKWDKYESATIGRTNNSGFTSLRWYAVILIQWIEGNGLNRILKESIDYQRKNPDKFWVNYRQVRYLDTPLHKNIVCNDTLEAIENIILFSFANYFLRVSNEIKKQEGKEVIENDWYEYVEYGTTNTSTITLQRMGFTRESATWIRKHHAGNYMFQDKETGSTYLNPALLDAENLSVRREANEIKFNVPKSFGMPYFLW</sequence>
<dbReference type="PANTHER" id="PTHR47961:SF6">
    <property type="entry name" value="DNA-DIRECTED DNA POLYMERASE"/>
    <property type="match status" value="1"/>
</dbReference>
<dbReference type="PROSITE" id="PS51194">
    <property type="entry name" value="HELICASE_CTER"/>
    <property type="match status" value="1"/>
</dbReference>
<dbReference type="Pfam" id="PF00270">
    <property type="entry name" value="DEAD"/>
    <property type="match status" value="1"/>
</dbReference>
<dbReference type="GO" id="GO:0005524">
    <property type="term" value="F:ATP binding"/>
    <property type="evidence" value="ECO:0007669"/>
    <property type="project" value="UniProtKB-KW"/>
</dbReference>
<reference evidence="7 8" key="1">
    <citation type="submission" date="2015-05" db="EMBL/GenBank/DDBJ databases">
        <title>Complete genome sequence of Corynebacterium epidermidicanis DSM 45586, isolated from the skin of a dog suffering from pruritus.</title>
        <authorList>
            <person name="Ruckert C."/>
            <person name="Albersmeier A."/>
            <person name="Winkler A."/>
            <person name="Tauch A."/>
        </authorList>
    </citation>
    <scope>NUCLEOTIDE SEQUENCE [LARGE SCALE GENOMIC DNA]</scope>
    <source>
        <strain evidence="7 8">DSM 45586</strain>
    </source>
</reference>
<dbReference type="RefSeq" id="WP_047240101.1">
    <property type="nucleotide sequence ID" value="NZ_CP011541.1"/>
</dbReference>
<dbReference type="SMART" id="SM00487">
    <property type="entry name" value="DEXDc"/>
    <property type="match status" value="1"/>
</dbReference>
<gene>
    <name evidence="7" type="ORF">CEPID_05690</name>
</gene>
<feature type="domain" description="Helicase C-terminal" evidence="6">
    <location>
        <begin position="365"/>
        <end position="560"/>
    </location>
</feature>
<dbReference type="GO" id="GO:0004386">
    <property type="term" value="F:helicase activity"/>
    <property type="evidence" value="ECO:0007669"/>
    <property type="project" value="UniProtKB-KW"/>
</dbReference>
<evidence type="ECO:0000313" key="8">
    <source>
        <dbReference type="Proteomes" id="UP000035368"/>
    </source>
</evidence>
<proteinExistence type="predicted"/>
<dbReference type="Pfam" id="PF00271">
    <property type="entry name" value="Helicase_C"/>
    <property type="match status" value="1"/>
</dbReference>
<keyword evidence="1" id="KW-0547">Nucleotide-binding</keyword>
<dbReference type="PROSITE" id="PS51192">
    <property type="entry name" value="HELICASE_ATP_BIND_1"/>
    <property type="match status" value="1"/>
</dbReference>
<evidence type="ECO:0000256" key="3">
    <source>
        <dbReference type="ARBA" id="ARBA00022806"/>
    </source>
</evidence>